<dbReference type="AlphaFoldDB" id="A0A840E8M7"/>
<evidence type="ECO:0000313" key="9">
    <source>
        <dbReference type="Proteomes" id="UP000576209"/>
    </source>
</evidence>
<protein>
    <submittedName>
        <fullName evidence="8">Putative RDD family membrane protein YckC</fullName>
    </submittedName>
</protein>
<evidence type="ECO:0000256" key="5">
    <source>
        <dbReference type="ARBA" id="ARBA00023136"/>
    </source>
</evidence>
<name>A0A840E8M7_9BACT</name>
<evidence type="ECO:0000256" key="1">
    <source>
        <dbReference type="ARBA" id="ARBA00004651"/>
    </source>
</evidence>
<organism evidence="8 9">
    <name type="scientific">Neolewinella aquimaris</name>
    <dbReference type="NCBI Taxonomy" id="1835722"/>
    <lineage>
        <taxon>Bacteria</taxon>
        <taxon>Pseudomonadati</taxon>
        <taxon>Bacteroidota</taxon>
        <taxon>Saprospiria</taxon>
        <taxon>Saprospirales</taxon>
        <taxon>Lewinellaceae</taxon>
        <taxon>Neolewinella</taxon>
    </lineage>
</organism>
<evidence type="ECO:0000256" key="2">
    <source>
        <dbReference type="ARBA" id="ARBA00022475"/>
    </source>
</evidence>
<evidence type="ECO:0000256" key="6">
    <source>
        <dbReference type="SAM" id="Phobius"/>
    </source>
</evidence>
<keyword evidence="3 6" id="KW-0812">Transmembrane</keyword>
<comment type="caution">
    <text evidence="8">The sequence shown here is derived from an EMBL/GenBank/DDBJ whole genome shotgun (WGS) entry which is preliminary data.</text>
</comment>
<feature type="domain" description="RDD" evidence="7">
    <location>
        <begin position="17"/>
        <end position="180"/>
    </location>
</feature>
<keyword evidence="4 6" id="KW-1133">Transmembrane helix</keyword>
<evidence type="ECO:0000313" key="8">
    <source>
        <dbReference type="EMBL" id="MBB4078149.1"/>
    </source>
</evidence>
<keyword evidence="9" id="KW-1185">Reference proteome</keyword>
<dbReference type="PANTHER" id="PTHR36115">
    <property type="entry name" value="PROLINE-RICH ANTIGEN HOMOLOG-RELATED"/>
    <property type="match status" value="1"/>
</dbReference>
<dbReference type="InterPro" id="IPR051791">
    <property type="entry name" value="Pra-immunoreactive"/>
</dbReference>
<evidence type="ECO:0000256" key="3">
    <source>
        <dbReference type="ARBA" id="ARBA00022692"/>
    </source>
</evidence>
<sequence length="188" mass="20990">MTTDSNDEEQILGAARPAGFWIRVAAALIDFLILLPAAALTILFTVYQPSLIAVILVLLLTAAYKPLMEHFYGATVGKMACKLRVIDDRGNFLGMGEAWIRYTPWLVATVVGVYLNIEMFGRESFHALDGYISYVTFLQSDPEIVRLSRIQQFTSLIPLLSALVMLFNKPKQAAHDILANSYVVYRQA</sequence>
<proteinExistence type="predicted"/>
<dbReference type="RefSeq" id="WP_183494372.1">
    <property type="nucleotide sequence ID" value="NZ_JACIFF010000001.1"/>
</dbReference>
<dbReference type="Proteomes" id="UP000576209">
    <property type="component" value="Unassembled WGS sequence"/>
</dbReference>
<keyword evidence="5 6" id="KW-0472">Membrane</keyword>
<keyword evidence="2" id="KW-1003">Cell membrane</keyword>
<reference evidence="8 9" key="1">
    <citation type="submission" date="2020-08" db="EMBL/GenBank/DDBJ databases">
        <title>Genomic Encyclopedia of Type Strains, Phase IV (KMG-IV): sequencing the most valuable type-strain genomes for metagenomic binning, comparative biology and taxonomic classification.</title>
        <authorList>
            <person name="Goeker M."/>
        </authorList>
    </citation>
    <scope>NUCLEOTIDE SEQUENCE [LARGE SCALE GENOMIC DNA]</scope>
    <source>
        <strain evidence="8 9">DSM 105137</strain>
    </source>
</reference>
<dbReference type="GO" id="GO:0005886">
    <property type="term" value="C:plasma membrane"/>
    <property type="evidence" value="ECO:0007669"/>
    <property type="project" value="UniProtKB-SubCell"/>
</dbReference>
<evidence type="ECO:0000256" key="4">
    <source>
        <dbReference type="ARBA" id="ARBA00022989"/>
    </source>
</evidence>
<dbReference type="EMBL" id="JACIFF010000001">
    <property type="protein sequence ID" value="MBB4078149.1"/>
    <property type="molecule type" value="Genomic_DNA"/>
</dbReference>
<dbReference type="InterPro" id="IPR010432">
    <property type="entry name" value="RDD"/>
</dbReference>
<dbReference type="Pfam" id="PF06271">
    <property type="entry name" value="RDD"/>
    <property type="match status" value="1"/>
</dbReference>
<evidence type="ECO:0000259" key="7">
    <source>
        <dbReference type="Pfam" id="PF06271"/>
    </source>
</evidence>
<accession>A0A840E8M7</accession>
<feature type="transmembrane region" description="Helical" evidence="6">
    <location>
        <begin position="51"/>
        <end position="68"/>
    </location>
</feature>
<comment type="subcellular location">
    <subcellularLocation>
        <location evidence="1">Cell membrane</location>
        <topology evidence="1">Multi-pass membrane protein</topology>
    </subcellularLocation>
</comment>
<gene>
    <name evidence="8" type="ORF">GGR28_000750</name>
</gene>
<dbReference type="PANTHER" id="PTHR36115:SF6">
    <property type="entry name" value="PROLINE-RICH ANTIGEN HOMOLOG"/>
    <property type="match status" value="1"/>
</dbReference>
<feature type="transmembrane region" description="Helical" evidence="6">
    <location>
        <begin position="20"/>
        <end position="44"/>
    </location>
</feature>